<evidence type="ECO:0000256" key="2">
    <source>
        <dbReference type="ARBA" id="ARBA00022475"/>
    </source>
</evidence>
<feature type="transmembrane region" description="Helical" evidence="6">
    <location>
        <begin position="62"/>
        <end position="83"/>
    </location>
</feature>
<evidence type="ECO:0000313" key="8">
    <source>
        <dbReference type="Proteomes" id="UP000730618"/>
    </source>
</evidence>
<feature type="transmembrane region" description="Helical" evidence="6">
    <location>
        <begin position="20"/>
        <end position="50"/>
    </location>
</feature>
<dbReference type="RefSeq" id="WP_218098329.1">
    <property type="nucleotide sequence ID" value="NZ_CAJVCE010000004.1"/>
</dbReference>
<feature type="transmembrane region" description="Helical" evidence="6">
    <location>
        <begin position="153"/>
        <end position="171"/>
    </location>
</feature>
<keyword evidence="2" id="KW-1003">Cell membrane</keyword>
<evidence type="ECO:0008006" key="9">
    <source>
        <dbReference type="Google" id="ProtNLM"/>
    </source>
</evidence>
<organism evidence="7 8">
    <name type="scientific">Paenibacillus allorhizosphaerae</name>
    <dbReference type="NCBI Taxonomy" id="2849866"/>
    <lineage>
        <taxon>Bacteria</taxon>
        <taxon>Bacillati</taxon>
        <taxon>Bacillota</taxon>
        <taxon>Bacilli</taxon>
        <taxon>Bacillales</taxon>
        <taxon>Paenibacillaceae</taxon>
        <taxon>Paenibacillus</taxon>
    </lineage>
</organism>
<proteinExistence type="predicted"/>
<evidence type="ECO:0000256" key="5">
    <source>
        <dbReference type="ARBA" id="ARBA00023136"/>
    </source>
</evidence>
<dbReference type="CDD" id="cd16914">
    <property type="entry name" value="EcfT"/>
    <property type="match status" value="1"/>
</dbReference>
<evidence type="ECO:0000313" key="7">
    <source>
        <dbReference type="EMBL" id="CAG7634072.1"/>
    </source>
</evidence>
<name>A0ABN7TKZ9_9BACL</name>
<accession>A0ABN7TKZ9</accession>
<dbReference type="NCBIfam" id="TIGR02454">
    <property type="entry name" value="ECF_T_CbiQ"/>
    <property type="match status" value="1"/>
</dbReference>
<dbReference type="InterPro" id="IPR012809">
    <property type="entry name" value="ECF_CbiQ"/>
</dbReference>
<evidence type="ECO:0000256" key="4">
    <source>
        <dbReference type="ARBA" id="ARBA00022989"/>
    </source>
</evidence>
<reference evidence="7 8" key="1">
    <citation type="submission" date="2021-06" db="EMBL/GenBank/DDBJ databases">
        <authorList>
            <person name="Criscuolo A."/>
        </authorList>
    </citation>
    <scope>NUCLEOTIDE SEQUENCE [LARGE SCALE GENOMIC DNA]</scope>
    <source>
        <strain evidence="8">CIP 111802</strain>
    </source>
</reference>
<dbReference type="PANTHER" id="PTHR43723">
    <property type="entry name" value="COBALT TRANSPORT PROTEIN CBIQ"/>
    <property type="match status" value="1"/>
</dbReference>
<dbReference type="Proteomes" id="UP000730618">
    <property type="component" value="Unassembled WGS sequence"/>
</dbReference>
<dbReference type="Pfam" id="PF02361">
    <property type="entry name" value="CbiQ"/>
    <property type="match status" value="1"/>
</dbReference>
<gene>
    <name evidence="7" type="ORF">PAECIP111802_02011</name>
</gene>
<comment type="caution">
    <text evidence="7">The sequence shown here is derived from an EMBL/GenBank/DDBJ whole genome shotgun (WGS) entry which is preliminary data.</text>
</comment>
<keyword evidence="8" id="KW-1185">Reference proteome</keyword>
<evidence type="ECO:0000256" key="6">
    <source>
        <dbReference type="SAM" id="Phobius"/>
    </source>
</evidence>
<dbReference type="EMBL" id="CAJVCE010000004">
    <property type="protein sequence ID" value="CAG7634072.1"/>
    <property type="molecule type" value="Genomic_DNA"/>
</dbReference>
<keyword evidence="3 6" id="KW-0812">Transmembrane</keyword>
<dbReference type="InterPro" id="IPR052770">
    <property type="entry name" value="Cobalt_transport_CbiQ"/>
</dbReference>
<keyword evidence="5 6" id="KW-0472">Membrane</keyword>
<comment type="subcellular location">
    <subcellularLocation>
        <location evidence="1">Cell membrane</location>
        <topology evidence="1">Multi-pass membrane protein</topology>
    </subcellularLocation>
</comment>
<feature type="transmembrane region" description="Helical" evidence="6">
    <location>
        <begin position="121"/>
        <end position="141"/>
    </location>
</feature>
<protein>
    <recommendedName>
        <fullName evidence="9">Cobalt ECF transporter T component CbiQ</fullName>
    </recommendedName>
</protein>
<evidence type="ECO:0000256" key="1">
    <source>
        <dbReference type="ARBA" id="ARBA00004651"/>
    </source>
</evidence>
<evidence type="ECO:0000256" key="3">
    <source>
        <dbReference type="ARBA" id="ARBA00022692"/>
    </source>
</evidence>
<dbReference type="PANTHER" id="PTHR43723:SF1">
    <property type="entry name" value="COBALT TRANSPORT PROTEIN CBIQ"/>
    <property type="match status" value="1"/>
</dbReference>
<keyword evidence="4 6" id="KW-1133">Transmembrane helix</keyword>
<feature type="transmembrane region" description="Helical" evidence="6">
    <location>
        <begin position="90"/>
        <end position="109"/>
    </location>
</feature>
<dbReference type="InterPro" id="IPR003339">
    <property type="entry name" value="ABC/ECF_trnsptr_transmembrane"/>
</dbReference>
<sequence>MIRLIDTLSYNNKLRAVSPLWKSGFAAVLFTLSYAAHPIVQMLLIGWLFVWTVGYARIPVKYVALLYGGPCLFYAASLPSLLIELRSADNISGMPPTFVLFSFAHWTAYIPEARLYMTDDLFLRIVACVSCLTFVIVTTPVSDLFQVLKKLRVPGLVLEIMLIMHRFLFLLNDTAHDLYTAQQARGGQTGLRSRLHDTAMLAVRLFGKTMQRYKALSYGLVARGFTDEIRMAPYEASAVPFRYRRESAAGILLLFALECWLRWRDIR</sequence>